<dbReference type="InterPro" id="IPR000994">
    <property type="entry name" value="Pept_M24"/>
</dbReference>
<dbReference type="Gene3D" id="3.40.350.10">
    <property type="entry name" value="Creatinase/prolidase N-terminal domain"/>
    <property type="match status" value="1"/>
</dbReference>
<dbReference type="InterPro" id="IPR029149">
    <property type="entry name" value="Creatin/AminoP/Spt16_N"/>
</dbReference>
<dbReference type="Pfam" id="PF01321">
    <property type="entry name" value="Creatinase_N"/>
    <property type="match status" value="1"/>
</dbReference>
<reference evidence="3 4" key="1">
    <citation type="submission" date="2019-07" db="EMBL/GenBank/DDBJ databases">
        <title>Georgenia wutianyii sp. nov. and Georgenia *** sp. nov. isolated from plateau pika (Ochotona curzoniae) in the Qinghai-Tibet plateau of China.</title>
        <authorList>
            <person name="Tian Z."/>
        </authorList>
    </citation>
    <scope>NUCLEOTIDE SEQUENCE [LARGE SCALE GENOMIC DNA]</scope>
    <source>
        <strain evidence="3 4">Z446</strain>
    </source>
</reference>
<dbReference type="AlphaFoldDB" id="A0A552WXS2"/>
<feature type="domain" description="Creatinase N-terminal" evidence="2">
    <location>
        <begin position="11"/>
        <end position="154"/>
    </location>
</feature>
<dbReference type="SUPFAM" id="SSF53092">
    <property type="entry name" value="Creatinase/prolidase N-terminal domain"/>
    <property type="match status" value="1"/>
</dbReference>
<dbReference type="RefSeq" id="WP_143416519.1">
    <property type="nucleotide sequence ID" value="NZ_VJXR01000001.1"/>
</dbReference>
<dbReference type="GO" id="GO:0004177">
    <property type="term" value="F:aminopeptidase activity"/>
    <property type="evidence" value="ECO:0007669"/>
    <property type="project" value="UniProtKB-KW"/>
</dbReference>
<feature type="domain" description="Peptidase M24" evidence="1">
    <location>
        <begin position="164"/>
        <end position="373"/>
    </location>
</feature>
<protein>
    <submittedName>
        <fullName evidence="3">Aminopeptidase P family protein</fullName>
    </submittedName>
</protein>
<dbReference type="CDD" id="cd01066">
    <property type="entry name" value="APP_MetAP"/>
    <property type="match status" value="1"/>
</dbReference>
<comment type="caution">
    <text evidence="3">The sequence shown here is derived from an EMBL/GenBank/DDBJ whole genome shotgun (WGS) entry which is preliminary data.</text>
</comment>
<dbReference type="EMBL" id="VJXR01000001">
    <property type="protein sequence ID" value="TRW47564.1"/>
    <property type="molecule type" value="Genomic_DNA"/>
</dbReference>
<dbReference type="InterPro" id="IPR050659">
    <property type="entry name" value="Peptidase_M24B"/>
</dbReference>
<keyword evidence="3" id="KW-0031">Aminopeptidase</keyword>
<gene>
    <name evidence="3" type="ORF">FJ693_00175</name>
</gene>
<proteinExistence type="predicted"/>
<evidence type="ECO:0000259" key="2">
    <source>
        <dbReference type="Pfam" id="PF01321"/>
    </source>
</evidence>
<accession>A0A552WXS2</accession>
<dbReference type="InterPro" id="IPR000587">
    <property type="entry name" value="Creatinase_N"/>
</dbReference>
<evidence type="ECO:0000313" key="4">
    <source>
        <dbReference type="Proteomes" id="UP000318693"/>
    </source>
</evidence>
<dbReference type="Gene3D" id="3.90.230.10">
    <property type="entry name" value="Creatinase/methionine aminopeptidase superfamily"/>
    <property type="match status" value="1"/>
</dbReference>
<keyword evidence="3" id="KW-0645">Protease</keyword>
<dbReference type="Proteomes" id="UP000318693">
    <property type="component" value="Unassembled WGS sequence"/>
</dbReference>
<dbReference type="PANTHER" id="PTHR46112:SF2">
    <property type="entry name" value="XAA-PRO AMINOPEPTIDASE P-RELATED"/>
    <property type="match status" value="1"/>
</dbReference>
<dbReference type="PANTHER" id="PTHR46112">
    <property type="entry name" value="AMINOPEPTIDASE"/>
    <property type="match status" value="1"/>
</dbReference>
<organism evidence="3 4">
    <name type="scientific">Georgenia yuyongxinii</name>
    <dbReference type="NCBI Taxonomy" id="2589797"/>
    <lineage>
        <taxon>Bacteria</taxon>
        <taxon>Bacillati</taxon>
        <taxon>Actinomycetota</taxon>
        <taxon>Actinomycetes</taxon>
        <taxon>Micrococcales</taxon>
        <taxon>Bogoriellaceae</taxon>
        <taxon>Georgenia</taxon>
    </lineage>
</organism>
<evidence type="ECO:0000313" key="3">
    <source>
        <dbReference type="EMBL" id="TRW47564.1"/>
    </source>
</evidence>
<dbReference type="InterPro" id="IPR036005">
    <property type="entry name" value="Creatinase/aminopeptidase-like"/>
</dbReference>
<keyword evidence="3" id="KW-0378">Hydrolase</keyword>
<sequence>MDFEEQEYRARVERAKELMGEENLDAIIVTGDATSAPNYRYLSGHSPRNYQATTSRPHLLLLTREGGAAMCVHHASAVTARQGWVEEIHTYTQPFGHTDVVELFKRVGLQRGRIGLEMGLDSRVQMPIGELERAKRELPECSWEDASPLLWKMRTRKSEAELDKLRTAHEMNGRALAHTFAEAKPGMSERDIYDLCAHALIDAGSNEPPFSQMTISSSARYRGHGTITPFSGPTEVPLEPGDSIFLDTGVVVDGYWGEFGRMAVMGEPSESQQRSHDLVRTLVRRSIDEAIRPGVTSDQAMRDILGILEEEGFSENGGGLAPYDGFPYMHAGHGLGLQSSEMPLVRLTDETILEEGMVFSVELYVRRPDMQWGTEESIVLTSSGPEVLSVPDRGLFVIT</sequence>
<dbReference type="SUPFAM" id="SSF55920">
    <property type="entry name" value="Creatinase/aminopeptidase"/>
    <property type="match status" value="1"/>
</dbReference>
<evidence type="ECO:0000259" key="1">
    <source>
        <dbReference type="Pfam" id="PF00557"/>
    </source>
</evidence>
<dbReference type="Pfam" id="PF00557">
    <property type="entry name" value="Peptidase_M24"/>
    <property type="match status" value="1"/>
</dbReference>
<keyword evidence="4" id="KW-1185">Reference proteome</keyword>
<name>A0A552WXS2_9MICO</name>